<proteinExistence type="predicted"/>
<comment type="caution">
    <text evidence="1">The sequence shown here is derived from an EMBL/GenBank/DDBJ whole genome shotgun (WGS) entry which is preliminary data.</text>
</comment>
<organism evidence="1 2">
    <name type="scientific">Exophiala bonariae</name>
    <dbReference type="NCBI Taxonomy" id="1690606"/>
    <lineage>
        <taxon>Eukaryota</taxon>
        <taxon>Fungi</taxon>
        <taxon>Dikarya</taxon>
        <taxon>Ascomycota</taxon>
        <taxon>Pezizomycotina</taxon>
        <taxon>Eurotiomycetes</taxon>
        <taxon>Chaetothyriomycetidae</taxon>
        <taxon>Chaetothyriales</taxon>
        <taxon>Herpotrichiellaceae</taxon>
        <taxon>Exophiala</taxon>
    </lineage>
</organism>
<dbReference type="EMBL" id="JAVRRD010000009">
    <property type="protein sequence ID" value="KAK5055209.1"/>
    <property type="molecule type" value="Genomic_DNA"/>
</dbReference>
<evidence type="ECO:0000313" key="1">
    <source>
        <dbReference type="EMBL" id="KAK5055209.1"/>
    </source>
</evidence>
<dbReference type="Proteomes" id="UP001358417">
    <property type="component" value="Unassembled WGS sequence"/>
</dbReference>
<sequence length="305" mass="35080">MQETSKYFPPKSIFKSRMVDAMATSRQDSAWRSELILAMMEHFHSSLARSAADLPNGFFWRGCPTMTHITTSVVREMIKGIIERNGNLTDVASRYDLLWEQVVYCLIFFIESLDDSNDIILSQLAPIDLQPDLKVRIDPAYARKWVKEQEKQRSEHAAIAQECRVRFLIEANPLGSPRRLRLAYMSELLRLGYSTLGAALALAKVAARKLAQREADILNKGSESPASTRIRPNYTLMRTQMLEWMLDYYEQRGEYSDLGPLESEWWVGLRNAHESPQGVLRFEEWLYSADPTLGPTQFFFQSAQL</sequence>
<gene>
    <name evidence="1" type="ORF">LTR84_012958</name>
</gene>
<accession>A0AAV9NEE9</accession>
<name>A0AAV9NEE9_9EURO</name>
<keyword evidence="2" id="KW-1185">Reference proteome</keyword>
<protein>
    <recommendedName>
        <fullName evidence="3">Transcription factor domain-containing protein</fullName>
    </recommendedName>
</protein>
<evidence type="ECO:0008006" key="3">
    <source>
        <dbReference type="Google" id="ProtNLM"/>
    </source>
</evidence>
<evidence type="ECO:0000313" key="2">
    <source>
        <dbReference type="Proteomes" id="UP001358417"/>
    </source>
</evidence>
<reference evidence="1 2" key="1">
    <citation type="submission" date="2023-08" db="EMBL/GenBank/DDBJ databases">
        <title>Black Yeasts Isolated from many extreme environments.</title>
        <authorList>
            <person name="Coleine C."/>
            <person name="Stajich J.E."/>
            <person name="Selbmann L."/>
        </authorList>
    </citation>
    <scope>NUCLEOTIDE SEQUENCE [LARGE SCALE GENOMIC DNA]</scope>
    <source>
        <strain evidence="1 2">CCFEE 5792</strain>
    </source>
</reference>
<dbReference type="GeneID" id="89981095"/>
<dbReference type="AlphaFoldDB" id="A0AAV9NEE9"/>
<dbReference type="RefSeq" id="XP_064707640.1">
    <property type="nucleotide sequence ID" value="XM_064856464.1"/>
</dbReference>